<proteinExistence type="predicted"/>
<dbReference type="AlphaFoldDB" id="A0A943V1K3"/>
<dbReference type="PANTHER" id="PTHR30087">
    <property type="entry name" value="INNER MEMBRANE PROTEIN"/>
    <property type="match status" value="1"/>
</dbReference>
<comment type="caution">
    <text evidence="1">The sequence shown here is derived from an EMBL/GenBank/DDBJ whole genome shotgun (WGS) entry which is preliminary data.</text>
</comment>
<evidence type="ECO:0000313" key="2">
    <source>
        <dbReference type="Proteomes" id="UP000727506"/>
    </source>
</evidence>
<name>A0A943V1K3_9ACTN</name>
<dbReference type="PANTHER" id="PTHR30087:SF1">
    <property type="entry name" value="HYPOTHETICAL CYTOSOLIC PROTEIN"/>
    <property type="match status" value="1"/>
</dbReference>
<dbReference type="Pfam" id="PF04463">
    <property type="entry name" value="2-thiour_desulf"/>
    <property type="match status" value="1"/>
</dbReference>
<protein>
    <submittedName>
        <fullName evidence="1">DUF523 domain-containing protein</fullName>
    </submittedName>
</protein>
<dbReference type="EMBL" id="JAGZSV010000205">
    <property type="protein sequence ID" value="MBS6941496.1"/>
    <property type="molecule type" value="Genomic_DNA"/>
</dbReference>
<organism evidence="1 2">
    <name type="scientific">Slackia piriformis</name>
    <dbReference type="NCBI Taxonomy" id="626934"/>
    <lineage>
        <taxon>Bacteria</taxon>
        <taxon>Bacillati</taxon>
        <taxon>Actinomycetota</taxon>
        <taxon>Coriobacteriia</taxon>
        <taxon>Eggerthellales</taxon>
        <taxon>Eggerthellaceae</taxon>
        <taxon>Slackia</taxon>
    </lineage>
</organism>
<dbReference type="InterPro" id="IPR007553">
    <property type="entry name" value="2-thiour_desulf"/>
</dbReference>
<accession>A0A943V1K3</accession>
<dbReference type="Proteomes" id="UP000727506">
    <property type="component" value="Unassembled WGS sequence"/>
</dbReference>
<sequence>MKVLVSACLMGRCCRYDATARYDGALADALATCEIVPICPEEEGGLACPRPASEIAPGVRRVFDACGRDVTEAFARGAACALDAARAGGCRWAVLKAKSPSCGSGAIYDGSFSGRLAEGDGFTARALKDAGIAVFDEESFVREAPALLASLDSDARP</sequence>
<gene>
    <name evidence="1" type="ORF">KH142_08540</name>
</gene>
<reference evidence="1" key="1">
    <citation type="submission" date="2021-02" db="EMBL/GenBank/DDBJ databases">
        <title>Infant gut strain persistence is associated with maternal origin, phylogeny, and functional potential including surface adhesion and iron acquisition.</title>
        <authorList>
            <person name="Lou Y.C."/>
        </authorList>
    </citation>
    <scope>NUCLEOTIDE SEQUENCE</scope>
    <source>
        <strain evidence="1">L2_039_000G1_dasL2_039_000G1_concoct_11</strain>
    </source>
</reference>
<evidence type="ECO:0000313" key="1">
    <source>
        <dbReference type="EMBL" id="MBS6941496.1"/>
    </source>
</evidence>